<feature type="transmembrane region" description="Helical" evidence="1">
    <location>
        <begin position="62"/>
        <end position="85"/>
    </location>
</feature>
<proteinExistence type="predicted"/>
<dbReference type="InParanoid" id="G4TRT4"/>
<organism evidence="2 3">
    <name type="scientific">Serendipita indica (strain DSM 11827)</name>
    <name type="common">Root endophyte fungus</name>
    <name type="synonym">Piriformospora indica</name>
    <dbReference type="NCBI Taxonomy" id="1109443"/>
    <lineage>
        <taxon>Eukaryota</taxon>
        <taxon>Fungi</taxon>
        <taxon>Dikarya</taxon>
        <taxon>Basidiomycota</taxon>
        <taxon>Agaricomycotina</taxon>
        <taxon>Agaricomycetes</taxon>
        <taxon>Sebacinales</taxon>
        <taxon>Serendipitaceae</taxon>
        <taxon>Serendipita</taxon>
    </lineage>
</organism>
<accession>G4TRT4</accession>
<evidence type="ECO:0000313" key="3">
    <source>
        <dbReference type="Proteomes" id="UP000007148"/>
    </source>
</evidence>
<keyword evidence="1" id="KW-0472">Membrane</keyword>
<evidence type="ECO:0000313" key="2">
    <source>
        <dbReference type="EMBL" id="CCA74027.1"/>
    </source>
</evidence>
<dbReference type="Proteomes" id="UP000007148">
    <property type="component" value="Unassembled WGS sequence"/>
</dbReference>
<dbReference type="AlphaFoldDB" id="G4TRT4"/>
<evidence type="ECO:0000256" key="1">
    <source>
        <dbReference type="SAM" id="Phobius"/>
    </source>
</evidence>
<name>G4TRT4_SERID</name>
<sequence length="124" mass="13579">MTGLPAEGTAVQWVWRSRTRDKRQVKVCVVRAFPSRSSFILSSLSSLTTSPLGMSVAPPSDFSSLLSVLAILVVSGYLLPVYVALHQFGVHREFLGVLESSIEPSDQLADTPVLCIQRILYLLC</sequence>
<keyword evidence="3" id="KW-1185">Reference proteome</keyword>
<protein>
    <submittedName>
        <fullName evidence="2">Uncharacterized protein</fullName>
    </submittedName>
</protein>
<keyword evidence="1" id="KW-0812">Transmembrane</keyword>
<keyword evidence="1" id="KW-1133">Transmembrane helix</keyword>
<dbReference type="EMBL" id="CAFZ01000272">
    <property type="protein sequence ID" value="CCA74027.1"/>
    <property type="molecule type" value="Genomic_DNA"/>
</dbReference>
<comment type="caution">
    <text evidence="2">The sequence shown here is derived from an EMBL/GenBank/DDBJ whole genome shotgun (WGS) entry which is preliminary data.</text>
</comment>
<dbReference type="HOGENOM" id="CLU_2004804_0_0_1"/>
<gene>
    <name evidence="2" type="ORF">PIIN_07981</name>
</gene>
<reference evidence="2 3" key="1">
    <citation type="journal article" date="2011" name="PLoS Pathog.">
        <title>Endophytic Life Strategies Decoded by Genome and Transcriptome Analyses of the Mutualistic Root Symbiont Piriformospora indica.</title>
        <authorList>
            <person name="Zuccaro A."/>
            <person name="Lahrmann U."/>
            <person name="Guldener U."/>
            <person name="Langen G."/>
            <person name="Pfiffi S."/>
            <person name="Biedenkopf D."/>
            <person name="Wong P."/>
            <person name="Samans B."/>
            <person name="Grimm C."/>
            <person name="Basiewicz M."/>
            <person name="Murat C."/>
            <person name="Martin F."/>
            <person name="Kogel K.H."/>
        </authorList>
    </citation>
    <scope>NUCLEOTIDE SEQUENCE [LARGE SCALE GENOMIC DNA]</scope>
    <source>
        <strain evidence="2 3">DSM 11827</strain>
    </source>
</reference>